<evidence type="ECO:0000259" key="1">
    <source>
        <dbReference type="Pfam" id="PF13471"/>
    </source>
</evidence>
<organism evidence="2">
    <name type="scientific">Sulfurovum sp. enrichment culture clone C5</name>
    <dbReference type="NCBI Taxonomy" id="497650"/>
    <lineage>
        <taxon>Bacteria</taxon>
        <taxon>Pseudomonadati</taxon>
        <taxon>Campylobacterota</taxon>
        <taxon>Epsilonproteobacteria</taxon>
        <taxon>Campylobacterales</taxon>
        <taxon>Sulfurovaceae</taxon>
        <taxon>Sulfurovum</taxon>
        <taxon>environmental samples</taxon>
    </lineage>
</organism>
<reference evidence="2" key="1">
    <citation type="submission" date="2015-11" db="EMBL/GenBank/DDBJ databases">
        <authorList>
            <person name="Zhang Y."/>
            <person name="Guo Z."/>
        </authorList>
    </citation>
    <scope>NUCLEOTIDE SEQUENCE</scope>
    <source>
        <strain evidence="2">BN30871</strain>
    </source>
</reference>
<dbReference type="NCBIfam" id="NF033537">
    <property type="entry name" value="lasso_biosyn_B2"/>
    <property type="match status" value="1"/>
</dbReference>
<accession>A0A0S4XR76</accession>
<feature type="domain" description="Microcin J25-processing protein McjB C-terminal" evidence="1">
    <location>
        <begin position="27"/>
        <end position="144"/>
    </location>
</feature>
<dbReference type="Pfam" id="PF13471">
    <property type="entry name" value="Transglut_core3"/>
    <property type="match status" value="1"/>
</dbReference>
<sequence length="148" mass="17287">MYKVFLNFFNRSIDEKLLALEAVWYLVVIKILLRFNSFNSLAKRYGMQTSRLDRYGQCNDTKTLKIIQWAIERMSLAVPWNSVCLDKALTAQRMLSRRKIDGILYLGVAKKDTQSSELKAHAWVRVDEYFIIGGAGHKEFTVVSRFIW</sequence>
<dbReference type="InterPro" id="IPR032708">
    <property type="entry name" value="McjB_C"/>
</dbReference>
<evidence type="ECO:0000313" key="2">
    <source>
        <dbReference type="EMBL" id="CUV66444.1"/>
    </source>
</evidence>
<dbReference type="InterPro" id="IPR053521">
    <property type="entry name" value="McjB-like"/>
</dbReference>
<gene>
    <name evidence="2" type="ORF">BN3087_830005</name>
</gene>
<proteinExistence type="predicted"/>
<name>A0A0S4XR76_9BACT</name>
<dbReference type="AlphaFoldDB" id="A0A0S4XR76"/>
<protein>
    <recommendedName>
        <fullName evidence="1">Microcin J25-processing protein McjB C-terminal domain-containing protein</fullName>
    </recommendedName>
</protein>
<dbReference type="EMBL" id="FAXN01000088">
    <property type="protein sequence ID" value="CUV66444.1"/>
    <property type="molecule type" value="Genomic_DNA"/>
</dbReference>